<dbReference type="Proteomes" id="UP000541470">
    <property type="component" value="Unassembled WGS sequence"/>
</dbReference>
<name>A0A7Y0FYD1_9HYPH</name>
<feature type="transmembrane region" description="Helical" evidence="1">
    <location>
        <begin position="109"/>
        <end position="132"/>
    </location>
</feature>
<organism evidence="2 3">
    <name type="scientific">Rhizobium terricola</name>
    <dbReference type="NCBI Taxonomy" id="2728849"/>
    <lineage>
        <taxon>Bacteria</taxon>
        <taxon>Pseudomonadati</taxon>
        <taxon>Pseudomonadota</taxon>
        <taxon>Alphaproteobacteria</taxon>
        <taxon>Hyphomicrobiales</taxon>
        <taxon>Rhizobiaceae</taxon>
        <taxon>Rhizobium/Agrobacterium group</taxon>
        <taxon>Rhizobium</taxon>
    </lineage>
</organism>
<sequence>MNFELLVVEHGWPFSLILIFIATTMLALLGFWRRDGKMRWLRFFGVFLVSVLTIWGLSEFVHAYALWRVSVYDADGVQSFASDEQLGPELYRRLMEIVVHDTGNALQPLGAVVMSSFFLMASQALAHAVGLVRRRTDNG</sequence>
<keyword evidence="1" id="KW-0472">Membrane</keyword>
<feature type="transmembrane region" description="Helical" evidence="1">
    <location>
        <begin position="44"/>
        <end position="67"/>
    </location>
</feature>
<gene>
    <name evidence="2" type="ORF">HHL25_22220</name>
</gene>
<comment type="caution">
    <text evidence="2">The sequence shown here is derived from an EMBL/GenBank/DDBJ whole genome shotgun (WGS) entry which is preliminary data.</text>
</comment>
<accession>A0A7Y0FYD1</accession>
<dbReference type="AlphaFoldDB" id="A0A7Y0FYD1"/>
<keyword evidence="3" id="KW-1185">Reference proteome</keyword>
<keyword evidence="1" id="KW-0812">Transmembrane</keyword>
<proteinExistence type="predicted"/>
<reference evidence="2 3" key="1">
    <citation type="submission" date="2020-04" db="EMBL/GenBank/DDBJ databases">
        <title>Rhizobium sp. S-51 isolated from soil.</title>
        <authorList>
            <person name="Dahal R.H."/>
        </authorList>
    </citation>
    <scope>NUCLEOTIDE SEQUENCE [LARGE SCALE GENOMIC DNA]</scope>
    <source>
        <strain evidence="2 3">S-51</strain>
    </source>
</reference>
<evidence type="ECO:0000313" key="2">
    <source>
        <dbReference type="EMBL" id="NML76861.1"/>
    </source>
</evidence>
<evidence type="ECO:0000313" key="3">
    <source>
        <dbReference type="Proteomes" id="UP000541470"/>
    </source>
</evidence>
<protein>
    <submittedName>
        <fullName evidence="2">Uncharacterized protein</fullName>
    </submittedName>
</protein>
<evidence type="ECO:0000256" key="1">
    <source>
        <dbReference type="SAM" id="Phobius"/>
    </source>
</evidence>
<keyword evidence="1" id="KW-1133">Transmembrane helix</keyword>
<feature type="transmembrane region" description="Helical" evidence="1">
    <location>
        <begin position="12"/>
        <end position="32"/>
    </location>
</feature>
<dbReference type="EMBL" id="JABBGK010000009">
    <property type="protein sequence ID" value="NML76861.1"/>
    <property type="molecule type" value="Genomic_DNA"/>
</dbReference>
<dbReference type="RefSeq" id="WP_169595428.1">
    <property type="nucleotide sequence ID" value="NZ_JABBGK010000009.1"/>
</dbReference>